<dbReference type="AlphaFoldDB" id="A0A816F5D0"/>
<accession>A0A816F5D0</accession>
<comment type="caution">
    <text evidence="2">The sequence shown here is derived from an EMBL/GenBank/DDBJ whole genome shotgun (WGS) entry which is preliminary data.</text>
</comment>
<dbReference type="Proteomes" id="UP000663828">
    <property type="component" value="Unassembled WGS sequence"/>
</dbReference>
<keyword evidence="3" id="KW-1185">Reference proteome</keyword>
<gene>
    <name evidence="2" type="ORF">XAT740_LOCUS55731</name>
</gene>
<protein>
    <submittedName>
        <fullName evidence="2">Uncharacterized protein</fullName>
    </submittedName>
</protein>
<feature type="non-terminal residue" evidence="2">
    <location>
        <position position="1"/>
    </location>
</feature>
<evidence type="ECO:0000313" key="3">
    <source>
        <dbReference type="Proteomes" id="UP000663828"/>
    </source>
</evidence>
<feature type="region of interest" description="Disordered" evidence="1">
    <location>
        <begin position="10"/>
        <end position="49"/>
    </location>
</feature>
<evidence type="ECO:0000313" key="2">
    <source>
        <dbReference type="EMBL" id="CAF1654957.1"/>
    </source>
</evidence>
<organism evidence="2 3">
    <name type="scientific">Adineta ricciae</name>
    <name type="common">Rotifer</name>
    <dbReference type="NCBI Taxonomy" id="249248"/>
    <lineage>
        <taxon>Eukaryota</taxon>
        <taxon>Metazoa</taxon>
        <taxon>Spiralia</taxon>
        <taxon>Gnathifera</taxon>
        <taxon>Rotifera</taxon>
        <taxon>Eurotatoria</taxon>
        <taxon>Bdelloidea</taxon>
        <taxon>Adinetida</taxon>
        <taxon>Adinetidae</taxon>
        <taxon>Adineta</taxon>
    </lineage>
</organism>
<dbReference type="EMBL" id="CAJNOR010010577">
    <property type="protein sequence ID" value="CAF1654957.1"/>
    <property type="molecule type" value="Genomic_DNA"/>
</dbReference>
<reference evidence="2" key="1">
    <citation type="submission" date="2021-02" db="EMBL/GenBank/DDBJ databases">
        <authorList>
            <person name="Nowell W R."/>
        </authorList>
    </citation>
    <scope>NUCLEOTIDE SEQUENCE</scope>
</reference>
<name>A0A816F5D0_ADIRI</name>
<sequence>QLDDEIYQGLHRKQISLPTRHERGRQQGQPTNPYRTKQSSNQTEQRREQWNSKEIRVHYIYSSGPMSEFKQRLKQLWKNHYVYPGSPLNNVALKIGTRSNKSLQHLLVKNKPLKSMLIDINTTNT</sequence>
<evidence type="ECO:0000256" key="1">
    <source>
        <dbReference type="SAM" id="MobiDB-lite"/>
    </source>
</evidence>
<proteinExistence type="predicted"/>
<feature type="compositionally biased region" description="Polar residues" evidence="1">
    <location>
        <begin position="26"/>
        <end position="43"/>
    </location>
</feature>